<dbReference type="GO" id="GO:0022627">
    <property type="term" value="C:cytosolic small ribosomal subunit"/>
    <property type="evidence" value="ECO:0007669"/>
    <property type="project" value="TreeGrafter"/>
</dbReference>
<keyword evidence="8" id="KW-1185">Reference proteome</keyword>
<dbReference type="Gene3D" id="3.30.505.50">
    <property type="entry name" value="Sigma 54 modulation/S30EA ribosomal protein, C-terminal domain"/>
    <property type="match status" value="1"/>
</dbReference>
<evidence type="ECO:0000256" key="2">
    <source>
        <dbReference type="ARBA" id="ARBA00038695"/>
    </source>
</evidence>
<keyword evidence="4" id="KW-0963">Cytoplasm</keyword>
<evidence type="ECO:0000256" key="5">
    <source>
        <dbReference type="SAM" id="MobiDB-lite"/>
    </source>
</evidence>
<evidence type="ECO:0000256" key="4">
    <source>
        <dbReference type="HAMAP-Rule" id="MF_00839"/>
    </source>
</evidence>
<comment type="subunit">
    <text evidence="2">Associates exclusively with 100S ribosomes, which are dimers of 70S ribosomes.</text>
</comment>
<reference evidence="7 8" key="1">
    <citation type="submission" date="2015-02" db="EMBL/GenBank/DDBJ databases">
        <title>Single-cell genomics of uncultivated deep-branching MTB reveals a conserved set of magnetosome genes.</title>
        <authorList>
            <person name="Kolinko S."/>
            <person name="Richter M."/>
            <person name="Glockner F.O."/>
            <person name="Brachmann A."/>
            <person name="Schuler D."/>
        </authorList>
    </citation>
    <scope>NUCLEOTIDE SEQUENCE [LARGE SCALE GENOMIC DNA]</scope>
    <source>
        <strain evidence="7">TM-1</strain>
    </source>
</reference>
<feature type="domain" description="Sigma 54 modulation/S30EA ribosomal protein C-terminal" evidence="6">
    <location>
        <begin position="115"/>
        <end position="169"/>
    </location>
</feature>
<feature type="region of interest" description="Disordered" evidence="5">
    <location>
        <begin position="89"/>
        <end position="111"/>
    </location>
</feature>
<evidence type="ECO:0000259" key="6">
    <source>
        <dbReference type="Pfam" id="PF16321"/>
    </source>
</evidence>
<dbReference type="SUPFAM" id="SSF69754">
    <property type="entry name" value="Ribosome binding protein Y (YfiA homologue)"/>
    <property type="match status" value="1"/>
</dbReference>
<comment type="subunit">
    <text evidence="4">Interacts with 100S ribosomes.</text>
</comment>
<evidence type="ECO:0000256" key="3">
    <source>
        <dbReference type="ARBA" id="ARBA00041148"/>
    </source>
</evidence>
<dbReference type="Proteomes" id="UP000033423">
    <property type="component" value="Unassembled WGS sequence"/>
</dbReference>
<organism evidence="7 8">
    <name type="scientific">Candidatus Magnetobacterium bavaricum</name>
    <dbReference type="NCBI Taxonomy" id="29290"/>
    <lineage>
        <taxon>Bacteria</taxon>
        <taxon>Pseudomonadati</taxon>
        <taxon>Nitrospirota</taxon>
        <taxon>Thermodesulfovibrionia</taxon>
        <taxon>Thermodesulfovibrionales</taxon>
        <taxon>Candidatus Magnetobacteriaceae</taxon>
        <taxon>Candidatus Magnetobacterium</taxon>
    </lineage>
</organism>
<dbReference type="CDD" id="cd00552">
    <property type="entry name" value="RaiA"/>
    <property type="match status" value="1"/>
</dbReference>
<accession>A0A0F3GQJ6</accession>
<dbReference type="AlphaFoldDB" id="A0A0F3GQJ6"/>
<dbReference type="InterPro" id="IPR036567">
    <property type="entry name" value="RHF-like"/>
</dbReference>
<dbReference type="InterPro" id="IPR050574">
    <property type="entry name" value="HPF/YfiA_ribosome-assoc"/>
</dbReference>
<dbReference type="EMBL" id="LACI01001582">
    <property type="protein sequence ID" value="KJU84180.1"/>
    <property type="molecule type" value="Genomic_DNA"/>
</dbReference>
<dbReference type="PANTHER" id="PTHR33231">
    <property type="entry name" value="30S RIBOSOMAL PROTEIN"/>
    <property type="match status" value="1"/>
</dbReference>
<evidence type="ECO:0000256" key="1">
    <source>
        <dbReference type="ARBA" id="ARBA00022845"/>
    </source>
</evidence>
<dbReference type="GO" id="GO:0045900">
    <property type="term" value="P:negative regulation of translational elongation"/>
    <property type="evidence" value="ECO:0007669"/>
    <property type="project" value="TreeGrafter"/>
</dbReference>
<keyword evidence="1 4" id="KW-0810">Translation regulation</keyword>
<dbReference type="InterPro" id="IPR003489">
    <property type="entry name" value="RHF/RaiA"/>
</dbReference>
<gene>
    <name evidence="4" type="primary">hpf</name>
    <name evidence="7" type="ORF">MBAV_003629</name>
</gene>
<feature type="compositionally biased region" description="Basic residues" evidence="5">
    <location>
        <begin position="89"/>
        <end position="98"/>
    </location>
</feature>
<sequence>MNITVYGRNIEITSAIRDYAQGKIKKFERILTADSEASVTLSVEKLTHKAEVQIRSNGMTIQAESITAEMYSSIDDVIEKLERQIKKHKEKLSSKRKGTTKDAGLSELTRPAGEPVNIIKSKNIDMKPMPPDEAAMQMDLLDKEFYVFANQQTGDINVIYRRKDGDYGLIEPAK</sequence>
<dbReference type="InterPro" id="IPR032528">
    <property type="entry name" value="Ribosom_S30AE_C"/>
</dbReference>
<comment type="caution">
    <text evidence="7">The sequence shown here is derived from an EMBL/GenBank/DDBJ whole genome shotgun (WGS) entry which is preliminary data.</text>
</comment>
<dbReference type="PATRIC" id="fig|29290.4.peg.4824"/>
<dbReference type="GO" id="GO:0043024">
    <property type="term" value="F:ribosomal small subunit binding"/>
    <property type="evidence" value="ECO:0007669"/>
    <property type="project" value="TreeGrafter"/>
</dbReference>
<name>A0A0F3GQJ6_9BACT</name>
<comment type="function">
    <text evidence="4">Required for dimerization of active 70S ribosomes into 100S ribosomes in stationary phase; 100S ribosomes are translationally inactive and sometimes present during exponential growth.</text>
</comment>
<dbReference type="InterPro" id="IPR038416">
    <property type="entry name" value="Ribosom_S30AE_C_sf"/>
</dbReference>
<evidence type="ECO:0000313" key="7">
    <source>
        <dbReference type="EMBL" id="KJU84180.1"/>
    </source>
</evidence>
<evidence type="ECO:0000313" key="8">
    <source>
        <dbReference type="Proteomes" id="UP000033423"/>
    </source>
</evidence>
<protein>
    <recommendedName>
        <fullName evidence="3 4">Ribosome hibernation promoting factor</fullName>
        <shortName evidence="4">HPF</shortName>
    </recommendedName>
</protein>
<comment type="similarity">
    <text evidence="4">Belongs to the HPF/YfiA ribosome-associated protein family. Long HPF subfamily.</text>
</comment>
<dbReference type="HAMAP" id="MF_00839">
    <property type="entry name" value="HPF"/>
    <property type="match status" value="1"/>
</dbReference>
<dbReference type="Pfam" id="PF02482">
    <property type="entry name" value="Ribosomal_S30AE"/>
    <property type="match status" value="1"/>
</dbReference>
<dbReference type="NCBIfam" id="TIGR00741">
    <property type="entry name" value="yfiA"/>
    <property type="match status" value="1"/>
</dbReference>
<comment type="subcellular location">
    <subcellularLocation>
        <location evidence="4">Cytoplasm</location>
    </subcellularLocation>
</comment>
<dbReference type="Pfam" id="PF16321">
    <property type="entry name" value="Ribosom_S30AE_C"/>
    <property type="match status" value="1"/>
</dbReference>
<dbReference type="InterPro" id="IPR034694">
    <property type="entry name" value="HPF_long/plastid"/>
</dbReference>
<dbReference type="Gene3D" id="3.30.160.100">
    <property type="entry name" value="Ribosome hibernation promotion factor-like"/>
    <property type="match status" value="1"/>
</dbReference>
<proteinExistence type="inferred from homology"/>
<dbReference type="PANTHER" id="PTHR33231:SF1">
    <property type="entry name" value="30S RIBOSOMAL PROTEIN"/>
    <property type="match status" value="1"/>
</dbReference>